<dbReference type="EMBL" id="PZQS01000010">
    <property type="protein sequence ID" value="PVD23707.1"/>
    <property type="molecule type" value="Genomic_DNA"/>
</dbReference>
<dbReference type="InterPro" id="IPR011990">
    <property type="entry name" value="TPR-like_helical_dom_sf"/>
</dbReference>
<dbReference type="PANTHER" id="PTHR16155:SF19">
    <property type="entry name" value="DED DOMAIN-CONTAINING PROTEIN"/>
    <property type="match status" value="1"/>
</dbReference>
<gene>
    <name evidence="1" type="ORF">C0Q70_16980</name>
</gene>
<reference evidence="1 2" key="1">
    <citation type="submission" date="2018-04" db="EMBL/GenBank/DDBJ databases">
        <title>The genome of golden apple snail Pomacea canaliculata provides insight into stress tolerance and invasive adaptation.</title>
        <authorList>
            <person name="Liu C."/>
            <person name="Liu B."/>
            <person name="Ren Y."/>
            <person name="Zhang Y."/>
            <person name="Wang H."/>
            <person name="Li S."/>
            <person name="Jiang F."/>
            <person name="Yin L."/>
            <person name="Zhang G."/>
            <person name="Qian W."/>
            <person name="Fan W."/>
        </authorList>
    </citation>
    <scope>NUCLEOTIDE SEQUENCE [LARGE SCALE GENOMIC DNA]</scope>
    <source>
        <strain evidence="1">SZHN2017</strain>
        <tissue evidence="1">Muscle</tissue>
    </source>
</reference>
<comment type="caution">
    <text evidence="1">The sequence shown here is derived from an EMBL/GenBank/DDBJ whole genome shotgun (WGS) entry which is preliminary data.</text>
</comment>
<dbReference type="Proteomes" id="UP000245119">
    <property type="component" value="Linkage Group LG10"/>
</dbReference>
<accession>A0A2T7NRB3</accession>
<dbReference type="OrthoDB" id="6127728at2759"/>
<sequence>MTEKEMKEIFTELRFGPMKKLLKARDQFVKDEDANRLQEICKNKSSLQRTEYVREFGHEPSVFESYQKGKILNKHEERTGNLISPVRQFFPCLSESPMNISEYIADKVTEFSAACLNDRTNGTIYFGIGDVDCEQFVYGEVVGILLDKKECEDAVRLSIKRRFSEEASETALRCIKPPFFMHVRDTDFVSDDHLFVCEVDIEPRSDWVKDQAFFISFPLSPVMAKSENADEKGPLLYRFTAGIPTKQDAKQVEKFSAEKLQLTKDRCQQEKSLSSISRKNLVETLKDCMCGVGDKLEGTFYRILATPSINVSHPDFSLNFQFIFNVDWRCILDFDPKSDESGLYGYADNDKKQVYSLKTPDSFLSSPTADSNQTRTWYENQLQDLMESPYGQWIFCNGYATAKDEGLQVLQWKQKRSEGYRETVRLLKQSIPKRRAVILILVTSHDDVFIEASEDLILKFENQWLMIAECRRLADAWIDGLKKRNVIIDKDRCICEFSFSEVNKAIAQLLGAGVTAEGVCVVATTSGTQETLTKQMQQELCDLDIVSVNQCCNATSLSKEEVNKLSMETEDNFYKGNTATWWNFHFQGHVCQRDRYEHLLTYTTETLNGEYVPENENIGRVAIYHQPGAGGTTVALNVLWDLKSKYKCCRIQRITKDTARQIFTLYELGEHHQNGKNPVLVMVDNEDDDKVIDLRKNIEEECDARGISEIICVFLLCIRRISVPQEHEKKKIILLHKLSQRECHFFLDKYKILMERYSHSKDRVNPDSLLGLNIMKANFSEDYIKRTVKLLLEVFQDGKEKTVLKYIALLNHYDLSFRGIPVTCFDPLMGHRSQKTWEVCMPDQPLLTYTYNMHLSGRTKCLRISCQLLCKYILDISLDEDKSHGDLMEELLCGPVIRRLQTDVAYQELLIIIKEIMKKRFWTDEQTRSTFSPFIQNLFEEKEYDLATICMKLSFERTFDPMLAQHLARFYICCKNWKEAETWADKAIEICPKNSFLWDTKGQVSKFRLIEILNECEASQSSVTPDKVEEAIQYAQQALAHFKQEQNLCTKEAPNMAGYFGQMDIIVCLIKILKCCSIFHSSSELQSFFSNRTFVPAGMKKLGKEVEWLKSLQDLAFQSLRCVEDCVELYSACADEHRDSAQSRFLNESNLDRYRTLFNGLFGEDDLLTIDPQKMDPEKRRRAVRKLGGCSLFSIMKMYREQDGRNNVFRINMLMSLNLKLPKKTRFDLSMALASATCLCSDLDQPDQQKSYLTHVLEWSAELCKMKEKQEYIDLDPFVYFLVFHWPTPNRKYLDCQPSELYNTMNKAVDAFKKKVQQNPAYRKKNVPLFFLTNLRENDSIVSYDTLAAWAGTSLRGIRTVKKLLKSPQAINLLERFSGVLDKTGWKVRVTLESQQGNKMDLDIPLFTRENRQTLKMKRVFFALGFGHGGPVACDVDSDRPQLNLLHGTTHLPLPRHFQNRSSVVVYDQRIDEIMNKIHSLQVCGLQRQAHVELGKLQRELQHWQHLRSRQHLETL</sequence>
<dbReference type="STRING" id="400727.A0A2T7NRB3"/>
<dbReference type="GO" id="GO:0005737">
    <property type="term" value="C:cytoplasm"/>
    <property type="evidence" value="ECO:0007669"/>
    <property type="project" value="TreeGrafter"/>
</dbReference>
<organism evidence="1 2">
    <name type="scientific">Pomacea canaliculata</name>
    <name type="common">Golden apple snail</name>
    <dbReference type="NCBI Taxonomy" id="400727"/>
    <lineage>
        <taxon>Eukaryota</taxon>
        <taxon>Metazoa</taxon>
        <taxon>Spiralia</taxon>
        <taxon>Lophotrochozoa</taxon>
        <taxon>Mollusca</taxon>
        <taxon>Gastropoda</taxon>
        <taxon>Caenogastropoda</taxon>
        <taxon>Architaenioglossa</taxon>
        <taxon>Ampullarioidea</taxon>
        <taxon>Ampullariidae</taxon>
        <taxon>Pomacea</taxon>
    </lineage>
</organism>
<evidence type="ECO:0008006" key="3">
    <source>
        <dbReference type="Google" id="ProtNLM"/>
    </source>
</evidence>
<protein>
    <recommendedName>
        <fullName evidence="3">Schlafen AlbA-2 domain-containing protein</fullName>
    </recommendedName>
</protein>
<dbReference type="PANTHER" id="PTHR16155">
    <property type="entry name" value="DED DOMAIN-CONTAINING PROTEIN"/>
    <property type="match status" value="1"/>
</dbReference>
<evidence type="ECO:0000313" key="1">
    <source>
        <dbReference type="EMBL" id="PVD23707.1"/>
    </source>
</evidence>
<name>A0A2T7NRB3_POMCA</name>
<dbReference type="Gene3D" id="1.25.40.10">
    <property type="entry name" value="Tetratricopeptide repeat domain"/>
    <property type="match status" value="1"/>
</dbReference>
<keyword evidence="2" id="KW-1185">Reference proteome</keyword>
<evidence type="ECO:0000313" key="2">
    <source>
        <dbReference type="Proteomes" id="UP000245119"/>
    </source>
</evidence>
<proteinExistence type="predicted"/>
<dbReference type="SUPFAM" id="SSF48452">
    <property type="entry name" value="TPR-like"/>
    <property type="match status" value="1"/>
</dbReference>